<keyword evidence="4" id="KW-0496">Mitochondrion</keyword>
<evidence type="ECO:0000256" key="5">
    <source>
        <dbReference type="ARBA" id="ARBA00023274"/>
    </source>
</evidence>
<evidence type="ECO:0000256" key="1">
    <source>
        <dbReference type="ARBA" id="ARBA00004173"/>
    </source>
</evidence>
<reference evidence="7 8" key="1">
    <citation type="submission" date="2023-04" db="EMBL/GenBank/DDBJ databases">
        <title>Genome of Basidiobolus ranarum AG-B5.</title>
        <authorList>
            <person name="Stajich J.E."/>
            <person name="Carter-House D."/>
            <person name="Gryganskyi A."/>
        </authorList>
    </citation>
    <scope>NUCLEOTIDE SEQUENCE [LARGE SCALE GENOMIC DNA]</scope>
    <source>
        <strain evidence="7 8">AG-B5</strain>
    </source>
</reference>
<keyword evidence="8" id="KW-1185">Reference proteome</keyword>
<protein>
    <recommendedName>
        <fullName evidence="6">Large ribosomal subunit protein mL53</fullName>
    </recommendedName>
</protein>
<comment type="subcellular location">
    <subcellularLocation>
        <location evidence="1">Mitochondrion</location>
    </subcellularLocation>
</comment>
<dbReference type="Proteomes" id="UP001479436">
    <property type="component" value="Unassembled WGS sequence"/>
</dbReference>
<dbReference type="PANTHER" id="PTHR28236">
    <property type="entry name" value="54S RIBOSOMAL PROTEIN L44, MITOCHONDRIAL"/>
    <property type="match status" value="1"/>
</dbReference>
<accession>A0ABR2WX59</accession>
<evidence type="ECO:0000313" key="8">
    <source>
        <dbReference type="Proteomes" id="UP001479436"/>
    </source>
</evidence>
<dbReference type="InterPro" id="IPR019716">
    <property type="entry name" value="Ribosomal_mL53"/>
</dbReference>
<keyword evidence="5" id="KW-0687">Ribonucleoprotein</keyword>
<dbReference type="EMBL" id="JASJQH010000189">
    <property type="protein sequence ID" value="KAK9766100.1"/>
    <property type="molecule type" value="Genomic_DNA"/>
</dbReference>
<evidence type="ECO:0000256" key="3">
    <source>
        <dbReference type="ARBA" id="ARBA00022980"/>
    </source>
</evidence>
<name>A0ABR2WX59_9FUNG</name>
<evidence type="ECO:0000256" key="2">
    <source>
        <dbReference type="ARBA" id="ARBA00005557"/>
    </source>
</evidence>
<proteinExistence type="inferred from homology"/>
<gene>
    <name evidence="7" type="ORF">K7432_005063</name>
</gene>
<dbReference type="Gene3D" id="3.40.30.10">
    <property type="entry name" value="Glutaredoxin"/>
    <property type="match status" value="1"/>
</dbReference>
<evidence type="ECO:0000313" key="7">
    <source>
        <dbReference type="EMBL" id="KAK9766100.1"/>
    </source>
</evidence>
<keyword evidence="3" id="KW-0689">Ribosomal protein</keyword>
<dbReference type="PANTHER" id="PTHR28236:SF1">
    <property type="entry name" value="LARGE RIBOSOMAL SUBUNIT PROTEIN ML53"/>
    <property type="match status" value="1"/>
</dbReference>
<dbReference type="Pfam" id="PF10780">
    <property type="entry name" value="MRP_L53"/>
    <property type="match status" value="1"/>
</dbReference>
<sequence length="98" mass="11238">MLKHIKEVKVHISPFNTKSKSARLLLSRIVTNESKLSNPNCKIITNYLNDNNAPSNVQVTFRDGKQFDLRSNDMKIDDILSIVQKHSKKLQELEDSSK</sequence>
<dbReference type="InterPro" id="IPR042776">
    <property type="entry name" value="Ribosomal_mL53_fung"/>
</dbReference>
<evidence type="ECO:0000256" key="6">
    <source>
        <dbReference type="ARBA" id="ARBA00035180"/>
    </source>
</evidence>
<comment type="similarity">
    <text evidence="2">Belongs to the mitochondrion-specific ribosomal protein mL53 family.</text>
</comment>
<organism evidence="7 8">
    <name type="scientific">Basidiobolus ranarum</name>
    <dbReference type="NCBI Taxonomy" id="34480"/>
    <lineage>
        <taxon>Eukaryota</taxon>
        <taxon>Fungi</taxon>
        <taxon>Fungi incertae sedis</taxon>
        <taxon>Zoopagomycota</taxon>
        <taxon>Entomophthoromycotina</taxon>
        <taxon>Basidiobolomycetes</taxon>
        <taxon>Basidiobolales</taxon>
        <taxon>Basidiobolaceae</taxon>
        <taxon>Basidiobolus</taxon>
    </lineage>
</organism>
<evidence type="ECO:0000256" key="4">
    <source>
        <dbReference type="ARBA" id="ARBA00023128"/>
    </source>
</evidence>
<comment type="caution">
    <text evidence="7">The sequence shown here is derived from an EMBL/GenBank/DDBJ whole genome shotgun (WGS) entry which is preliminary data.</text>
</comment>